<evidence type="ECO:0000256" key="11">
    <source>
        <dbReference type="ARBA" id="ARBA00023136"/>
    </source>
</evidence>
<dbReference type="InterPro" id="IPR005467">
    <property type="entry name" value="His_kinase_dom"/>
</dbReference>
<dbReference type="Gene3D" id="3.30.565.10">
    <property type="entry name" value="Histidine kinase-like ATPase, C-terminal domain"/>
    <property type="match status" value="1"/>
</dbReference>
<evidence type="ECO:0000256" key="12">
    <source>
        <dbReference type="SAM" id="Phobius"/>
    </source>
</evidence>
<evidence type="ECO:0000256" key="6">
    <source>
        <dbReference type="ARBA" id="ARBA00022679"/>
    </source>
</evidence>
<dbReference type="Pfam" id="PF02518">
    <property type="entry name" value="HATPase_c"/>
    <property type="match status" value="1"/>
</dbReference>
<dbReference type="SUPFAM" id="SSF55874">
    <property type="entry name" value="ATPase domain of HSP90 chaperone/DNA topoisomerase II/histidine kinase"/>
    <property type="match status" value="1"/>
</dbReference>
<dbReference type="GO" id="GO:0000155">
    <property type="term" value="F:phosphorelay sensor kinase activity"/>
    <property type="evidence" value="ECO:0007669"/>
    <property type="project" value="InterPro"/>
</dbReference>
<dbReference type="GO" id="GO:0005886">
    <property type="term" value="C:plasma membrane"/>
    <property type="evidence" value="ECO:0007669"/>
    <property type="project" value="UniProtKB-SubCell"/>
</dbReference>
<evidence type="ECO:0000313" key="15">
    <source>
        <dbReference type="EMBL" id="SEO47818.1"/>
    </source>
</evidence>
<keyword evidence="5" id="KW-0597">Phosphoprotein</keyword>
<dbReference type="InterPro" id="IPR003594">
    <property type="entry name" value="HATPase_dom"/>
</dbReference>
<sequence>MILLIYREIVFIYIGNGGDKMKRFLLDLSSRYTRKLGNKLGLAFSLIVCVLILVLATVSYYRTTWIIRDNYISNTAKELKHMNESLESYVAQIDALSLTFRRDDNFMEALINDEEDFSSRLYIENQLRNLFFSSRDIAAVSLYIPRTGAEYTISRLTDSPKLVVNYPKYMMSNPWFKEASSRANTFRSIKPPLQSSWAYNTDNKPLFFTFHRALINIPSQRPLGMVSITINSAYRDKMINDILEQSAEVIAIFDRNNTSFYNSNSKILSNEADLLQSINWTKPEGYLNWNSGKQDFLVMYDVSPGDGWKLVKMISTSALNERAKNTRNLEFLIGLVFLLIGTLLVTFTTKTITRPLKRLSKQMEKVGGANFDVMIEINGNDEIAYLSKKFNAMVAKINDLINEEYKAKLGEKTARMKALEAQINPHFLYNALQTISTEALVHRVDHIDRMVQALAYILRYSIRTGDNVNLSQEMRNVESYVMLQQARYGERLSVTIDLEETIADIPIPKMAVQLLVENSIKHVLEQTLDPVLIRIRGYFREGRTIIEVSDNGPGIPEARLKELLELLQKENWMSGQQGGIGLKNLSERLKLLIHSDARLDIRNLPEGGASVQIIIPVEAGGIYP</sequence>
<evidence type="ECO:0000256" key="1">
    <source>
        <dbReference type="ARBA" id="ARBA00000085"/>
    </source>
</evidence>
<gene>
    <name evidence="15" type="ORF">SAMN04487895_10824</name>
</gene>
<evidence type="ECO:0000256" key="5">
    <source>
        <dbReference type="ARBA" id="ARBA00022553"/>
    </source>
</evidence>
<keyword evidence="9" id="KW-0067">ATP-binding</keyword>
<dbReference type="Proteomes" id="UP000198809">
    <property type="component" value="Unassembled WGS sequence"/>
</dbReference>
<evidence type="ECO:0000259" key="14">
    <source>
        <dbReference type="PROSITE" id="PS50885"/>
    </source>
</evidence>
<keyword evidence="6" id="KW-0808">Transferase</keyword>
<evidence type="ECO:0000313" key="16">
    <source>
        <dbReference type="Proteomes" id="UP000198809"/>
    </source>
</evidence>
<evidence type="ECO:0000256" key="7">
    <source>
        <dbReference type="ARBA" id="ARBA00022741"/>
    </source>
</evidence>
<keyword evidence="8 15" id="KW-0418">Kinase</keyword>
<feature type="transmembrane region" description="Helical" evidence="12">
    <location>
        <begin position="40"/>
        <end position="61"/>
    </location>
</feature>
<dbReference type="InterPro" id="IPR050640">
    <property type="entry name" value="Bact_2-comp_sensor_kinase"/>
</dbReference>
<dbReference type="InterPro" id="IPR010559">
    <property type="entry name" value="Sig_transdc_His_kin_internal"/>
</dbReference>
<evidence type="ECO:0000256" key="9">
    <source>
        <dbReference type="ARBA" id="ARBA00022840"/>
    </source>
</evidence>
<dbReference type="Pfam" id="PF00672">
    <property type="entry name" value="HAMP"/>
    <property type="match status" value="1"/>
</dbReference>
<organism evidence="15 16">
    <name type="scientific">Paenibacillus sophorae</name>
    <dbReference type="NCBI Taxonomy" id="1333845"/>
    <lineage>
        <taxon>Bacteria</taxon>
        <taxon>Bacillati</taxon>
        <taxon>Bacillota</taxon>
        <taxon>Bacilli</taxon>
        <taxon>Bacillales</taxon>
        <taxon>Paenibacillaceae</taxon>
        <taxon>Paenibacillus</taxon>
    </lineage>
</organism>
<dbReference type="SUPFAM" id="SSF158472">
    <property type="entry name" value="HAMP domain-like"/>
    <property type="match status" value="1"/>
</dbReference>
<dbReference type="SMART" id="SM00387">
    <property type="entry name" value="HATPase_c"/>
    <property type="match status" value="1"/>
</dbReference>
<dbReference type="CDD" id="cd06225">
    <property type="entry name" value="HAMP"/>
    <property type="match status" value="1"/>
</dbReference>
<keyword evidence="4" id="KW-1003">Cell membrane</keyword>
<keyword evidence="7" id="KW-0547">Nucleotide-binding</keyword>
<dbReference type="OrthoDB" id="9809348at2"/>
<dbReference type="SMART" id="SM00304">
    <property type="entry name" value="HAMP"/>
    <property type="match status" value="1"/>
</dbReference>
<accession>A0A1H8Q1E9</accession>
<evidence type="ECO:0000256" key="10">
    <source>
        <dbReference type="ARBA" id="ARBA00023012"/>
    </source>
</evidence>
<dbReference type="AlphaFoldDB" id="A0A1H8Q1E9"/>
<proteinExistence type="predicted"/>
<dbReference type="PANTHER" id="PTHR34220:SF7">
    <property type="entry name" value="SENSOR HISTIDINE KINASE YPDA"/>
    <property type="match status" value="1"/>
</dbReference>
<protein>
    <recommendedName>
        <fullName evidence="3">histidine kinase</fullName>
        <ecNumber evidence="3">2.7.13.3</ecNumber>
    </recommendedName>
</protein>
<evidence type="ECO:0000256" key="2">
    <source>
        <dbReference type="ARBA" id="ARBA00004651"/>
    </source>
</evidence>
<dbReference type="STRING" id="1333845.SAMN04487895_10824"/>
<dbReference type="Pfam" id="PF06580">
    <property type="entry name" value="His_kinase"/>
    <property type="match status" value="1"/>
</dbReference>
<dbReference type="Gene3D" id="6.10.340.10">
    <property type="match status" value="1"/>
</dbReference>
<dbReference type="EC" id="2.7.13.3" evidence="3"/>
<dbReference type="EMBL" id="FODH01000008">
    <property type="protein sequence ID" value="SEO47818.1"/>
    <property type="molecule type" value="Genomic_DNA"/>
</dbReference>
<dbReference type="PANTHER" id="PTHR34220">
    <property type="entry name" value="SENSOR HISTIDINE KINASE YPDA"/>
    <property type="match status" value="1"/>
</dbReference>
<feature type="domain" description="Histidine kinase" evidence="13">
    <location>
        <begin position="400"/>
        <end position="619"/>
    </location>
</feature>
<comment type="catalytic activity">
    <reaction evidence="1">
        <text>ATP + protein L-histidine = ADP + protein N-phospho-L-histidine.</text>
        <dbReference type="EC" id="2.7.13.3"/>
    </reaction>
</comment>
<reference evidence="15 16" key="1">
    <citation type="submission" date="2016-10" db="EMBL/GenBank/DDBJ databases">
        <authorList>
            <person name="de Groot N.N."/>
        </authorList>
    </citation>
    <scope>NUCLEOTIDE SEQUENCE [LARGE SCALE GENOMIC DNA]</scope>
    <source>
        <strain evidence="15 16">CGMCC 1.10238</strain>
    </source>
</reference>
<keyword evidence="11 12" id="KW-0472">Membrane</keyword>
<evidence type="ECO:0000256" key="4">
    <source>
        <dbReference type="ARBA" id="ARBA00022475"/>
    </source>
</evidence>
<dbReference type="GO" id="GO:0005524">
    <property type="term" value="F:ATP binding"/>
    <property type="evidence" value="ECO:0007669"/>
    <property type="project" value="UniProtKB-KW"/>
</dbReference>
<keyword evidence="10" id="KW-0902">Two-component regulatory system</keyword>
<evidence type="ECO:0000256" key="3">
    <source>
        <dbReference type="ARBA" id="ARBA00012438"/>
    </source>
</evidence>
<dbReference type="PROSITE" id="PS50109">
    <property type="entry name" value="HIS_KIN"/>
    <property type="match status" value="1"/>
</dbReference>
<name>A0A1H8Q1E9_9BACL</name>
<feature type="transmembrane region" description="Helical" evidence="12">
    <location>
        <begin position="331"/>
        <end position="353"/>
    </location>
</feature>
<dbReference type="InterPro" id="IPR036890">
    <property type="entry name" value="HATPase_C_sf"/>
</dbReference>
<dbReference type="PROSITE" id="PS50885">
    <property type="entry name" value="HAMP"/>
    <property type="match status" value="1"/>
</dbReference>
<keyword evidence="12" id="KW-1133">Transmembrane helix</keyword>
<evidence type="ECO:0000259" key="13">
    <source>
        <dbReference type="PROSITE" id="PS50109"/>
    </source>
</evidence>
<comment type="subcellular location">
    <subcellularLocation>
        <location evidence="2">Cell membrane</location>
        <topology evidence="2">Multi-pass membrane protein</topology>
    </subcellularLocation>
</comment>
<dbReference type="InterPro" id="IPR003660">
    <property type="entry name" value="HAMP_dom"/>
</dbReference>
<keyword evidence="12" id="KW-0812">Transmembrane</keyword>
<feature type="domain" description="HAMP" evidence="14">
    <location>
        <begin position="350"/>
        <end position="402"/>
    </location>
</feature>
<evidence type="ECO:0000256" key="8">
    <source>
        <dbReference type="ARBA" id="ARBA00022777"/>
    </source>
</evidence>